<feature type="transmembrane region" description="Helical" evidence="8">
    <location>
        <begin position="243"/>
        <end position="262"/>
    </location>
</feature>
<feature type="transmembrane region" description="Helical" evidence="8">
    <location>
        <begin position="374"/>
        <end position="393"/>
    </location>
</feature>
<feature type="transmembrane region" description="Helical" evidence="8">
    <location>
        <begin position="102"/>
        <end position="128"/>
    </location>
</feature>
<dbReference type="PANTHER" id="PTHR23517:SF2">
    <property type="entry name" value="MULTIDRUG RESISTANCE PROTEIN MDTH"/>
    <property type="match status" value="1"/>
</dbReference>
<feature type="transmembrane region" description="Helical" evidence="8">
    <location>
        <begin position="79"/>
        <end position="96"/>
    </location>
</feature>
<dbReference type="InterPro" id="IPR050171">
    <property type="entry name" value="MFS_Transporters"/>
</dbReference>
<evidence type="ECO:0000313" key="10">
    <source>
        <dbReference type="Proteomes" id="UP001230426"/>
    </source>
</evidence>
<feature type="transmembrane region" description="Helical" evidence="8">
    <location>
        <begin position="347"/>
        <end position="368"/>
    </location>
</feature>
<evidence type="ECO:0000256" key="8">
    <source>
        <dbReference type="SAM" id="Phobius"/>
    </source>
</evidence>
<dbReference type="PRINTS" id="PR01035">
    <property type="entry name" value="TCRTETA"/>
</dbReference>
<gene>
    <name evidence="9" type="ORF">J2S55_002960</name>
</gene>
<dbReference type="Pfam" id="PF07690">
    <property type="entry name" value="MFS_1"/>
    <property type="match status" value="1"/>
</dbReference>
<organism evidence="9 10">
    <name type="scientific">Streptosporangium brasiliense</name>
    <dbReference type="NCBI Taxonomy" id="47480"/>
    <lineage>
        <taxon>Bacteria</taxon>
        <taxon>Bacillati</taxon>
        <taxon>Actinomycetota</taxon>
        <taxon>Actinomycetes</taxon>
        <taxon>Streptosporangiales</taxon>
        <taxon>Streptosporangiaceae</taxon>
        <taxon>Streptosporangium</taxon>
    </lineage>
</organism>
<evidence type="ECO:0000256" key="6">
    <source>
        <dbReference type="ARBA" id="ARBA00023136"/>
    </source>
</evidence>
<accession>A0ABT9R387</accession>
<keyword evidence="2" id="KW-0813">Transport</keyword>
<evidence type="ECO:0000256" key="3">
    <source>
        <dbReference type="ARBA" id="ARBA00022475"/>
    </source>
</evidence>
<name>A0ABT9R387_9ACTN</name>
<feature type="transmembrane region" description="Helical" evidence="8">
    <location>
        <begin position="49"/>
        <end position="67"/>
    </location>
</feature>
<keyword evidence="4 8" id="KW-0812">Transmembrane</keyword>
<proteinExistence type="predicted"/>
<dbReference type="EMBL" id="JAUSRB010000002">
    <property type="protein sequence ID" value="MDP9863694.1"/>
    <property type="molecule type" value="Genomic_DNA"/>
</dbReference>
<dbReference type="InterPro" id="IPR036259">
    <property type="entry name" value="MFS_trans_sf"/>
</dbReference>
<evidence type="ECO:0000256" key="2">
    <source>
        <dbReference type="ARBA" id="ARBA00022448"/>
    </source>
</evidence>
<comment type="caution">
    <text evidence="9">The sequence shown here is derived from an EMBL/GenBank/DDBJ whole genome shotgun (WGS) entry which is preliminary data.</text>
</comment>
<evidence type="ECO:0000256" key="7">
    <source>
        <dbReference type="SAM" id="MobiDB-lite"/>
    </source>
</evidence>
<feature type="transmembrane region" description="Helical" evidence="8">
    <location>
        <begin position="167"/>
        <end position="186"/>
    </location>
</feature>
<comment type="subcellular location">
    <subcellularLocation>
        <location evidence="1">Cell membrane</location>
        <topology evidence="1">Multi-pass membrane protein</topology>
    </subcellularLocation>
</comment>
<keyword evidence="6 8" id="KW-0472">Membrane</keyword>
<dbReference type="InterPro" id="IPR011701">
    <property type="entry name" value="MFS"/>
</dbReference>
<evidence type="ECO:0000256" key="1">
    <source>
        <dbReference type="ARBA" id="ARBA00004651"/>
    </source>
</evidence>
<keyword evidence="3" id="KW-1003">Cell membrane</keyword>
<feature type="region of interest" description="Disordered" evidence="7">
    <location>
        <begin position="404"/>
        <end position="426"/>
    </location>
</feature>
<feature type="transmembrane region" description="Helical" evidence="8">
    <location>
        <begin position="212"/>
        <end position="237"/>
    </location>
</feature>
<dbReference type="PANTHER" id="PTHR23517">
    <property type="entry name" value="RESISTANCE PROTEIN MDTM, PUTATIVE-RELATED-RELATED"/>
    <property type="match status" value="1"/>
</dbReference>
<evidence type="ECO:0000256" key="5">
    <source>
        <dbReference type="ARBA" id="ARBA00022989"/>
    </source>
</evidence>
<evidence type="ECO:0000313" key="9">
    <source>
        <dbReference type="EMBL" id="MDP9863694.1"/>
    </source>
</evidence>
<dbReference type="Gene3D" id="1.20.1250.20">
    <property type="entry name" value="MFS general substrate transporter like domains"/>
    <property type="match status" value="1"/>
</dbReference>
<evidence type="ECO:0000256" key="4">
    <source>
        <dbReference type="ARBA" id="ARBA00022692"/>
    </source>
</evidence>
<keyword evidence="5 8" id="KW-1133">Transmembrane helix</keyword>
<keyword evidence="10" id="KW-1185">Reference proteome</keyword>
<feature type="transmembrane region" description="Helical" evidence="8">
    <location>
        <begin position="140"/>
        <end position="161"/>
    </location>
</feature>
<dbReference type="RefSeq" id="WP_306860799.1">
    <property type="nucleotide sequence ID" value="NZ_JAUSRB010000002.1"/>
</dbReference>
<reference evidence="9 10" key="1">
    <citation type="submission" date="2023-07" db="EMBL/GenBank/DDBJ databases">
        <title>Sequencing the genomes of 1000 actinobacteria strains.</title>
        <authorList>
            <person name="Klenk H.-P."/>
        </authorList>
    </citation>
    <scope>NUCLEOTIDE SEQUENCE [LARGE SCALE GENOMIC DNA]</scope>
    <source>
        <strain evidence="9 10">DSM 44109</strain>
    </source>
</reference>
<dbReference type="SUPFAM" id="SSF103473">
    <property type="entry name" value="MFS general substrate transporter"/>
    <property type="match status" value="1"/>
</dbReference>
<dbReference type="Proteomes" id="UP001230426">
    <property type="component" value="Unassembled WGS sequence"/>
</dbReference>
<protein>
    <submittedName>
        <fullName evidence="9">MFS family permease</fullName>
    </submittedName>
</protein>
<dbReference type="InterPro" id="IPR001958">
    <property type="entry name" value="Tet-R_TetA/multi-R_MdtG-like"/>
</dbReference>
<sequence>MSSRILPPSGPPRVLALAQLANAFGDGAYYVCSALYFTRIVGLTPTQVGSGLTLGWALGFLAGVPLGHLADRRGARGTAALLAVATGTAVGSLLFVRSFPLFVLAACLYTCCQCGLGAARQALLAGLVERAERTGVRAHLQATVNAGLAVGAALGGVALHLDTRQGYLAVFAMDALSFLVSALVLLRLPAVPSSPPAPAGEPALAVLRDRPYALIALLNMIMLLYMPLLSLVIPLWIVQRTQAPSWTVSALLVLNTLSVVLLQVRVARRVSGLDTASRSVRHAGLVMLASCAAFALSAAGPSAWAAGAALLVAACLQVLGEMMHTAGSWEIGFDLAPPDRQGQYQGFFGAGTAVARMLGPLLLTALIVTWGPPGWFLLGGLFLLAGSAMGPAVRWAERTRAAASTAGPLQPVPSLDPAGAYRRASR</sequence>